<accession>A0AA45C7U8</accession>
<evidence type="ECO:0000259" key="1">
    <source>
        <dbReference type="Pfam" id="PF04069"/>
    </source>
</evidence>
<reference evidence="2 3" key="1">
    <citation type="submission" date="2018-05" db="EMBL/GenBank/DDBJ databases">
        <title>Genomic Encyclopedia of Type Strains, Phase IV (KMG-IV): sequencing the most valuable type-strain genomes for metagenomic binning, comparative biology and taxonomic classification.</title>
        <authorList>
            <person name="Goeker M."/>
        </authorList>
    </citation>
    <scope>NUCLEOTIDE SEQUENCE [LARGE SCALE GENOMIC DNA]</scope>
    <source>
        <strain evidence="2 3">DSM 24906</strain>
    </source>
</reference>
<dbReference type="GO" id="GO:0022857">
    <property type="term" value="F:transmembrane transporter activity"/>
    <property type="evidence" value="ECO:0007669"/>
    <property type="project" value="InterPro"/>
</dbReference>
<dbReference type="InterPro" id="IPR007210">
    <property type="entry name" value="ABC_Gly_betaine_transp_sub-bd"/>
</dbReference>
<protein>
    <submittedName>
        <fullName evidence="2">Osmoprotectant transport system substrate-binding protein</fullName>
    </submittedName>
</protein>
<dbReference type="Gene3D" id="3.40.190.10">
    <property type="entry name" value="Periplasmic binding protein-like II"/>
    <property type="match status" value="1"/>
</dbReference>
<dbReference type="AlphaFoldDB" id="A0AA45C7U8"/>
<dbReference type="SUPFAM" id="SSF53850">
    <property type="entry name" value="Periplasmic binding protein-like II"/>
    <property type="match status" value="1"/>
</dbReference>
<dbReference type="Proteomes" id="UP000245921">
    <property type="component" value="Unassembled WGS sequence"/>
</dbReference>
<name>A0AA45C7U8_9BACT</name>
<proteinExistence type="predicted"/>
<dbReference type="GO" id="GO:0043190">
    <property type="term" value="C:ATP-binding cassette (ABC) transporter complex"/>
    <property type="evidence" value="ECO:0007669"/>
    <property type="project" value="InterPro"/>
</dbReference>
<comment type="caution">
    <text evidence="2">The sequence shown here is derived from an EMBL/GenBank/DDBJ whole genome shotgun (WGS) entry which is preliminary data.</text>
</comment>
<feature type="domain" description="ABC-type glycine betaine transport system substrate-binding" evidence="1">
    <location>
        <begin position="2"/>
        <end position="257"/>
    </location>
</feature>
<organism evidence="2 3">
    <name type="scientific">Oceanotoga teriensis</name>
    <dbReference type="NCBI Taxonomy" id="515440"/>
    <lineage>
        <taxon>Bacteria</taxon>
        <taxon>Thermotogati</taxon>
        <taxon>Thermotogota</taxon>
        <taxon>Thermotogae</taxon>
        <taxon>Petrotogales</taxon>
        <taxon>Petrotogaceae</taxon>
        <taxon>Oceanotoga</taxon>
    </lineage>
</organism>
<sequence>MKVKIGIKPFNEQRILGNIIGIFLRNNGYDYEIIESEPKLEANINALKNGLIDFYIEYSGTAYNAILNLPIYKVWKEDEVFEDIEKEFKKLDLKVFIKLGYKNDFILAMKNKKEGIKKISDLKDKADNMIFSCPKPYIERQDGLSAIESAYNIKFEKIVSNMPDGMYEDLENERVDIITAFLTDSRIEKNNLYLLEDDKRALPPYEAFILHKSLNTDILNILKRLENKISSENMREMNYEFDFNKIEPEKIAKIFVENNL</sequence>
<dbReference type="RefSeq" id="WP_109604192.1">
    <property type="nucleotide sequence ID" value="NZ_QGGI01000004.1"/>
</dbReference>
<dbReference type="EMBL" id="QGGI01000004">
    <property type="protein sequence ID" value="PWJ95656.1"/>
    <property type="molecule type" value="Genomic_DNA"/>
</dbReference>
<evidence type="ECO:0000313" key="2">
    <source>
        <dbReference type="EMBL" id="PWJ95656.1"/>
    </source>
</evidence>
<gene>
    <name evidence="2" type="ORF">C7380_10470</name>
</gene>
<dbReference type="Pfam" id="PF04069">
    <property type="entry name" value="OpuAC"/>
    <property type="match status" value="1"/>
</dbReference>
<evidence type="ECO:0000313" key="3">
    <source>
        <dbReference type="Proteomes" id="UP000245921"/>
    </source>
</evidence>
<keyword evidence="3" id="KW-1185">Reference proteome</keyword>
<dbReference type="Gene3D" id="3.40.190.120">
    <property type="entry name" value="Osmoprotection protein (prox), domain 2"/>
    <property type="match status" value="1"/>
</dbReference>